<dbReference type="AlphaFoldDB" id="A0A073K5B7"/>
<organism evidence="2 3">
    <name type="scientific">Bacillus gaemokensis</name>
    <dbReference type="NCBI Taxonomy" id="574375"/>
    <lineage>
        <taxon>Bacteria</taxon>
        <taxon>Bacillati</taxon>
        <taxon>Bacillota</taxon>
        <taxon>Bacilli</taxon>
        <taxon>Bacillales</taxon>
        <taxon>Bacillaceae</taxon>
        <taxon>Bacillus</taxon>
        <taxon>Bacillus cereus group</taxon>
    </lineage>
</organism>
<sequence>MADAPELNIDTNFTPAQELLPTDKLREGYPKINQAIRNSNTAMQPTPRSRIADNAVNFEKMYVPEAQVLNRNYIEVNYKTRKITVLKNCYISIEKYAFNISPSQIELSLPDSSNDGILHLLVYNHITSELSCKPYTSAGDNELSIARFYGKKVYGQNYEFITFISDDDNYNYLTDRKIPVTNQNIASDTLDYTRINMYETTIIEKDKITVDLKSKKLIIKPNAFSTMGNDIFNLNQTGTNLYVDLPSDARLYAFVVDITKSPYTVSFEVYNDKAKFKNKRLLFYYYNNVPLGKNTSFIKVIGEMGEILTIKEIIHKHLNNPFVRTIIKLIGDSITAGLCGTGYSATDKPIGNTGYKTNVTTAVCWANMLRDHVLAEYNREFDVSVNDPNITFLAATHQIVENNAATFKWQAFFSNTTTNNGIQFNFYGDHFSIYHATVGGGGIMDIYVDGVKWGELDTYGTYADNVEKQVIGLTLGDHLVEIRETNRKNASASGNSIYIQGLKIPKTADVINFGISGKHSQYLYQQRDQLIESTDSVVIMQIGTNDRHNFKTTAVTKSYHRELIKYIRSLGKDVIVMSANPVGVENDMESVRNFKMDDVDRAIHQVTKEFKMDYISNYKGFMEHAVNTGTTVDSFLFDKLHPNDPGYELMFELVAKGLGLTLLREGVTNA</sequence>
<dbReference type="SUPFAM" id="SSF52266">
    <property type="entry name" value="SGNH hydrolase"/>
    <property type="match status" value="1"/>
</dbReference>
<dbReference type="Gene3D" id="3.40.50.1110">
    <property type="entry name" value="SGNH hydrolase"/>
    <property type="match status" value="1"/>
</dbReference>
<evidence type="ECO:0000259" key="1">
    <source>
        <dbReference type="Pfam" id="PF13472"/>
    </source>
</evidence>
<dbReference type="GO" id="GO:0004622">
    <property type="term" value="F:phosphatidylcholine lysophospholipase activity"/>
    <property type="evidence" value="ECO:0007669"/>
    <property type="project" value="TreeGrafter"/>
</dbReference>
<reference evidence="2 3" key="1">
    <citation type="submission" date="2014-06" db="EMBL/GenBank/DDBJ databases">
        <title>Draft genome sequence of Bacillus gaemokensis JCM 15801 (MCCC 1A00707).</title>
        <authorList>
            <person name="Lai Q."/>
            <person name="Liu Y."/>
            <person name="Shao Z."/>
        </authorList>
    </citation>
    <scope>NUCLEOTIDE SEQUENCE [LARGE SCALE GENOMIC DNA]</scope>
    <source>
        <strain evidence="2 3">JCM 15801</strain>
    </source>
</reference>
<feature type="domain" description="SGNH hydrolase-type esterase" evidence="1">
    <location>
        <begin position="507"/>
        <end position="649"/>
    </location>
</feature>
<evidence type="ECO:0000313" key="3">
    <source>
        <dbReference type="Proteomes" id="UP000027778"/>
    </source>
</evidence>
<dbReference type="RefSeq" id="WP_033677314.1">
    <property type="nucleotide sequence ID" value="NZ_JOTM01000030.1"/>
</dbReference>
<dbReference type="EMBL" id="JOTM01000030">
    <property type="protein sequence ID" value="KEK22464.1"/>
    <property type="molecule type" value="Genomic_DNA"/>
</dbReference>
<comment type="caution">
    <text evidence="2">The sequence shown here is derived from an EMBL/GenBank/DDBJ whole genome shotgun (WGS) entry which is preliminary data.</text>
</comment>
<protein>
    <recommendedName>
        <fullName evidence="1">SGNH hydrolase-type esterase domain-containing protein</fullName>
    </recommendedName>
</protein>
<dbReference type="InterPro" id="IPR051532">
    <property type="entry name" value="Ester_Hydrolysis_Enzymes"/>
</dbReference>
<dbReference type="PANTHER" id="PTHR30383">
    <property type="entry name" value="THIOESTERASE 1/PROTEASE 1/LYSOPHOSPHOLIPASE L1"/>
    <property type="match status" value="1"/>
</dbReference>
<proteinExistence type="predicted"/>
<dbReference type="InterPro" id="IPR013830">
    <property type="entry name" value="SGNH_hydro"/>
</dbReference>
<dbReference type="CDD" id="cd00229">
    <property type="entry name" value="SGNH_hydrolase"/>
    <property type="match status" value="1"/>
</dbReference>
<name>A0A073K5B7_9BACI</name>
<accession>A0A073K5B7</accession>
<dbReference type="InterPro" id="IPR036514">
    <property type="entry name" value="SGNH_hydro_sf"/>
</dbReference>
<dbReference type="Proteomes" id="UP000027778">
    <property type="component" value="Unassembled WGS sequence"/>
</dbReference>
<evidence type="ECO:0000313" key="2">
    <source>
        <dbReference type="EMBL" id="KEK22464.1"/>
    </source>
</evidence>
<dbReference type="OrthoDB" id="2776339at2"/>
<dbReference type="STRING" id="574375.AZF08_14045"/>
<keyword evidence="3" id="KW-1185">Reference proteome</keyword>
<dbReference type="Pfam" id="PF13472">
    <property type="entry name" value="Lipase_GDSL_2"/>
    <property type="match status" value="1"/>
</dbReference>
<gene>
    <name evidence="2" type="ORF">BAGA_18830</name>
</gene>
<dbReference type="PANTHER" id="PTHR30383:SF5">
    <property type="entry name" value="SGNH HYDROLASE-TYPE ESTERASE DOMAIN-CONTAINING PROTEIN"/>
    <property type="match status" value="1"/>
</dbReference>